<accession>A0A917SUK6</accession>
<comment type="caution">
    <text evidence="2">The sequence shown here is derived from an EMBL/GenBank/DDBJ whole genome shotgun (WGS) entry which is preliminary data.</text>
</comment>
<dbReference type="Proteomes" id="UP000649829">
    <property type="component" value="Unassembled WGS sequence"/>
</dbReference>
<reference evidence="2" key="2">
    <citation type="submission" date="2020-09" db="EMBL/GenBank/DDBJ databases">
        <authorList>
            <person name="Sun Q."/>
            <person name="Zhou Y."/>
        </authorList>
    </citation>
    <scope>NUCLEOTIDE SEQUENCE</scope>
    <source>
        <strain evidence="2">CGMCC 1.6293</strain>
    </source>
</reference>
<sequence>MLRQGIAVMALVALAACAGEGQSRGSATPEEVARAVYHHPGPTSLTLYTVVSNNTGSGGHTALLVNGSQRVIFDPAGSFHHHEVPRRDDVLYGITPAFELGYRSMHARPAYHVVSQTVEVSPEVAERALRLVEANGPVSQTRCAAATAAVLKQLPGFEGISSTLYPVQLQKSFEQVTGVQGTRYYEDFTPPTGG</sequence>
<feature type="signal peptide" evidence="1">
    <location>
        <begin position="1"/>
        <end position="18"/>
    </location>
</feature>
<dbReference type="AlphaFoldDB" id="A0A917SUK6"/>
<name>A0A917SUK6_9RHOB</name>
<dbReference type="EMBL" id="BMLF01000001">
    <property type="protein sequence ID" value="GGL99371.1"/>
    <property type="molecule type" value="Genomic_DNA"/>
</dbReference>
<feature type="chain" id="PRO_5036941341" description="Lipoprotein" evidence="1">
    <location>
        <begin position="19"/>
        <end position="194"/>
    </location>
</feature>
<proteinExistence type="predicted"/>
<protein>
    <recommendedName>
        <fullName evidence="4">Lipoprotein</fullName>
    </recommendedName>
</protein>
<evidence type="ECO:0008006" key="4">
    <source>
        <dbReference type="Google" id="ProtNLM"/>
    </source>
</evidence>
<dbReference type="RefSeq" id="WP_036539844.1">
    <property type="nucleotide sequence ID" value="NZ_JAYMDU010000003.1"/>
</dbReference>
<organism evidence="2 3">
    <name type="scientific">Pseudooceanicola nanhaiensis</name>
    <dbReference type="NCBI Taxonomy" id="375761"/>
    <lineage>
        <taxon>Bacteria</taxon>
        <taxon>Pseudomonadati</taxon>
        <taxon>Pseudomonadota</taxon>
        <taxon>Alphaproteobacteria</taxon>
        <taxon>Rhodobacterales</taxon>
        <taxon>Paracoccaceae</taxon>
        <taxon>Pseudooceanicola</taxon>
    </lineage>
</organism>
<evidence type="ECO:0000256" key="1">
    <source>
        <dbReference type="SAM" id="SignalP"/>
    </source>
</evidence>
<keyword evidence="3" id="KW-1185">Reference proteome</keyword>
<keyword evidence="1" id="KW-0732">Signal</keyword>
<dbReference type="PROSITE" id="PS51257">
    <property type="entry name" value="PROKAR_LIPOPROTEIN"/>
    <property type="match status" value="1"/>
</dbReference>
<evidence type="ECO:0000313" key="3">
    <source>
        <dbReference type="Proteomes" id="UP000649829"/>
    </source>
</evidence>
<gene>
    <name evidence="2" type="ORF">GCM10011534_21530</name>
</gene>
<evidence type="ECO:0000313" key="2">
    <source>
        <dbReference type="EMBL" id="GGL99371.1"/>
    </source>
</evidence>
<reference evidence="2" key="1">
    <citation type="journal article" date="2014" name="Int. J. Syst. Evol. Microbiol.">
        <title>Complete genome sequence of Corynebacterium casei LMG S-19264T (=DSM 44701T), isolated from a smear-ripened cheese.</title>
        <authorList>
            <consortium name="US DOE Joint Genome Institute (JGI-PGF)"/>
            <person name="Walter F."/>
            <person name="Albersmeier A."/>
            <person name="Kalinowski J."/>
            <person name="Ruckert C."/>
        </authorList>
    </citation>
    <scope>NUCLEOTIDE SEQUENCE</scope>
    <source>
        <strain evidence="2">CGMCC 1.6293</strain>
    </source>
</reference>